<dbReference type="PANTHER" id="PTHR18896">
    <property type="entry name" value="PHOSPHOLIPASE D"/>
    <property type="match status" value="1"/>
</dbReference>
<keyword evidence="4" id="KW-0443">Lipid metabolism</keyword>
<protein>
    <recommendedName>
        <fullName evidence="5">Phospholipase</fullName>
        <ecNumber evidence="5">3.1.4.4</ecNumber>
    </recommendedName>
</protein>
<evidence type="ECO:0000256" key="2">
    <source>
        <dbReference type="ARBA" id="ARBA00022801"/>
    </source>
</evidence>
<dbReference type="AlphaFoldDB" id="A0A0P1BMI1"/>
<feature type="domain" description="PLD phosphodiesterase" evidence="7">
    <location>
        <begin position="179"/>
        <end position="206"/>
    </location>
</feature>
<dbReference type="SMART" id="SM00155">
    <property type="entry name" value="PLDc"/>
    <property type="match status" value="2"/>
</dbReference>
<dbReference type="CDD" id="cd09138">
    <property type="entry name" value="PLDc_vPLD1_2_yPLD_like_1"/>
    <property type="match status" value="1"/>
</dbReference>
<comment type="catalytic activity">
    <reaction evidence="5">
        <text>a 1,2-diacyl-sn-glycero-3-phosphocholine + H2O = a 1,2-diacyl-sn-glycero-3-phosphate + choline + H(+)</text>
        <dbReference type="Rhea" id="RHEA:14445"/>
        <dbReference type="ChEBI" id="CHEBI:15354"/>
        <dbReference type="ChEBI" id="CHEBI:15377"/>
        <dbReference type="ChEBI" id="CHEBI:15378"/>
        <dbReference type="ChEBI" id="CHEBI:57643"/>
        <dbReference type="ChEBI" id="CHEBI:58608"/>
        <dbReference type="EC" id="3.1.4.4"/>
    </reaction>
</comment>
<dbReference type="InterPro" id="IPR016555">
    <property type="entry name" value="PLipase_D_euk"/>
</dbReference>
<dbReference type="Gene3D" id="3.30.870.10">
    <property type="entry name" value="Endonuclease Chain A"/>
    <property type="match status" value="3"/>
</dbReference>
<evidence type="ECO:0000256" key="3">
    <source>
        <dbReference type="ARBA" id="ARBA00022963"/>
    </source>
</evidence>
<dbReference type="InterPro" id="IPR015679">
    <property type="entry name" value="PLipase_D_fam"/>
</dbReference>
<evidence type="ECO:0000256" key="4">
    <source>
        <dbReference type="ARBA" id="ARBA00023098"/>
    </source>
</evidence>
<dbReference type="PIRSF" id="PIRSF009376">
    <property type="entry name" value="Phospholipase_D_euk"/>
    <property type="match status" value="1"/>
</dbReference>
<feature type="domain" description="PLD phosphodiesterase" evidence="7">
    <location>
        <begin position="628"/>
        <end position="655"/>
    </location>
</feature>
<reference evidence="8 9" key="1">
    <citation type="submission" date="2014-09" db="EMBL/GenBank/DDBJ databases">
        <authorList>
            <person name="Magalhaes I.L.F."/>
            <person name="Oliveira U."/>
            <person name="Santos F.R."/>
            <person name="Vidigal T.H.D.A."/>
            <person name="Brescovit A.D."/>
            <person name="Santos A.J."/>
        </authorList>
    </citation>
    <scope>NUCLEOTIDE SEQUENCE [LARGE SCALE GENOMIC DNA]</scope>
</reference>
<feature type="region of interest" description="Disordered" evidence="6">
    <location>
        <begin position="708"/>
        <end position="739"/>
    </location>
</feature>
<sequence length="851" mass="96886">MGVRDTLKKNLDPETFVDSVSKLGSGFAAMMNPNHRHDEAHEKEKDEILQSIRDSHRFNSFAGVRSGNRAKWYSDGHDYFWALSELLDNAKETIFILDWWLTPELYLRRPPHLYEEWRLDRLLQRKAEQGVQVRIIVYKEVTETMTMSSAHTKHALEDLHPNIRVFRHPDHMPHGEITLFYSHHDKVVVVDAEYACVGGLDICFGRWDTQSHPLSDCHPFAMLERTLFVGQDYNNARVMDFAKVDDFMNNQQSSLSLGRMPWHDVHVTFTGPSVLDVAYNFIERWNFVKELKYGKGYSLIAFPHGAVPASDVLEEHQEIARHPHMERFHEYGERFMHPWHPERRKLQLSDGGSVGANATMDVQVVRSAADWSSGILTEHSIQNALVELIRTASHSIYIENQFFITATQPGQVVNCVGAAIANRIISAAKDGRRFKVVIVIPCIPCFAGELQEAAGNRTIMQKQYESINRGGKSIMEVIKAAGYDPHEYISFWNLRGIDRIPSGIVRETEQASGITYHQAQVALARVYIGDAAYQDGRKKIAIKVPSSEPDAPLDKDGKKKLSTVEEVEMPATSQEALEILRKFANGTPERARGLQDSIASAFLHGQPDITESQWQGSEEEEVNAWVTEETYVHSKLAIFDDRTVLIGSANLNDRSQAGDRDSETAIVIEDHDMFESKMDGKKYMASRFAASFRRHLYRQHLGLVAPQECTPETAKDQPTPAQRPAPHPFPDPERKAHEEEWEQLVEDPLSPELEEIWRRQARTNTAIVDELFQVVPSNRVRNWKDYDSFFVARGARTGHIAEPGKRSAQEVRQRLAGYKGSLVEFAYDFMDGDNFEKTDLTTSKALLDLYT</sequence>
<name>A0A0P1BMI1_9BASI</name>
<dbReference type="GO" id="GO:0004630">
    <property type="term" value="F:phospholipase D activity"/>
    <property type="evidence" value="ECO:0007669"/>
    <property type="project" value="UniProtKB-UniRule"/>
</dbReference>
<evidence type="ECO:0000256" key="6">
    <source>
        <dbReference type="SAM" id="MobiDB-lite"/>
    </source>
</evidence>
<dbReference type="OrthoDB" id="14911at2759"/>
<dbReference type="CDD" id="cd09141">
    <property type="entry name" value="PLDc_vPLD1_2_yPLD_like_2"/>
    <property type="match status" value="1"/>
</dbReference>
<evidence type="ECO:0000259" key="7">
    <source>
        <dbReference type="PROSITE" id="PS50035"/>
    </source>
</evidence>
<evidence type="ECO:0000256" key="1">
    <source>
        <dbReference type="ARBA" id="ARBA00022737"/>
    </source>
</evidence>
<dbReference type="GO" id="GO:0006654">
    <property type="term" value="P:phosphatidic acid biosynthetic process"/>
    <property type="evidence" value="ECO:0007669"/>
    <property type="project" value="InterPro"/>
</dbReference>
<evidence type="ECO:0000313" key="8">
    <source>
        <dbReference type="EMBL" id="CEH17582.1"/>
    </source>
</evidence>
<dbReference type="InterPro" id="IPR001736">
    <property type="entry name" value="PLipase_D/transphosphatidylase"/>
</dbReference>
<dbReference type="EC" id="3.1.4.4" evidence="5"/>
<dbReference type="EMBL" id="CCYA01000265">
    <property type="protein sequence ID" value="CEH17582.1"/>
    <property type="molecule type" value="Genomic_DNA"/>
</dbReference>
<dbReference type="Pfam" id="PF13091">
    <property type="entry name" value="PLDc_2"/>
    <property type="match status" value="1"/>
</dbReference>
<dbReference type="STRING" id="401625.A0A0P1BMI1"/>
<dbReference type="GO" id="GO:0035556">
    <property type="term" value="P:intracellular signal transduction"/>
    <property type="evidence" value="ECO:0007669"/>
    <property type="project" value="InterPro"/>
</dbReference>
<organism evidence="8 9">
    <name type="scientific">Ceraceosorus bombacis</name>
    <dbReference type="NCBI Taxonomy" id="401625"/>
    <lineage>
        <taxon>Eukaryota</taxon>
        <taxon>Fungi</taxon>
        <taxon>Dikarya</taxon>
        <taxon>Basidiomycota</taxon>
        <taxon>Ustilaginomycotina</taxon>
        <taxon>Exobasidiomycetes</taxon>
        <taxon>Ceraceosorales</taxon>
        <taxon>Ceraceosoraceae</taxon>
        <taxon>Ceraceosorus</taxon>
    </lineage>
</organism>
<dbReference type="PANTHER" id="PTHR18896:SF186">
    <property type="entry name" value="PHOSPHOLIPASE D"/>
    <property type="match status" value="1"/>
</dbReference>
<keyword evidence="2 5" id="KW-0378">Hydrolase</keyword>
<dbReference type="Proteomes" id="UP000054845">
    <property type="component" value="Unassembled WGS sequence"/>
</dbReference>
<evidence type="ECO:0000256" key="5">
    <source>
        <dbReference type="PIRNR" id="PIRNR009376"/>
    </source>
</evidence>
<dbReference type="SUPFAM" id="SSF56024">
    <property type="entry name" value="Phospholipase D/nuclease"/>
    <property type="match status" value="2"/>
</dbReference>
<comment type="similarity">
    <text evidence="5">Belongs to the phospholipase D family.</text>
</comment>
<dbReference type="GO" id="GO:0009395">
    <property type="term" value="P:phospholipid catabolic process"/>
    <property type="evidence" value="ECO:0007669"/>
    <property type="project" value="TreeGrafter"/>
</dbReference>
<dbReference type="Pfam" id="PF00614">
    <property type="entry name" value="PLDc"/>
    <property type="match status" value="1"/>
</dbReference>
<evidence type="ECO:0000313" key="9">
    <source>
        <dbReference type="Proteomes" id="UP000054845"/>
    </source>
</evidence>
<keyword evidence="3 5" id="KW-0442">Lipid degradation</keyword>
<dbReference type="InterPro" id="IPR025202">
    <property type="entry name" value="PLD-like_dom"/>
</dbReference>
<proteinExistence type="inferred from homology"/>
<keyword evidence="1" id="KW-0677">Repeat</keyword>
<accession>A0A0P1BMI1</accession>
<dbReference type="PROSITE" id="PS50035">
    <property type="entry name" value="PLD"/>
    <property type="match status" value="2"/>
</dbReference>
<keyword evidence="9" id="KW-1185">Reference proteome</keyword>